<dbReference type="EMBL" id="PQVG01000004">
    <property type="protein sequence ID" value="POY39909.1"/>
    <property type="molecule type" value="Genomic_DNA"/>
</dbReference>
<proteinExistence type="predicted"/>
<accession>A0A2S5AC66</accession>
<evidence type="ECO:0000313" key="2">
    <source>
        <dbReference type="EMBL" id="POY39909.1"/>
    </source>
</evidence>
<dbReference type="RefSeq" id="WP_103805797.1">
    <property type="nucleotide sequence ID" value="NZ_PQVG01000004.1"/>
</dbReference>
<name>A0A2S5AC66_9FLAO</name>
<dbReference type="Proteomes" id="UP000237310">
    <property type="component" value="Unassembled WGS sequence"/>
</dbReference>
<reference evidence="2 3" key="1">
    <citation type="submission" date="2018-01" db="EMBL/GenBank/DDBJ databases">
        <authorList>
            <person name="Gaut B.S."/>
            <person name="Morton B.R."/>
            <person name="Clegg M.T."/>
            <person name="Duvall M.R."/>
        </authorList>
    </citation>
    <scope>NUCLEOTIDE SEQUENCE [LARGE SCALE GENOMIC DNA]</scope>
    <source>
        <strain evidence="2 3">HR-AY</strain>
    </source>
</reference>
<dbReference type="AlphaFoldDB" id="A0A2S5AC66"/>
<organism evidence="2 3">
    <name type="scientific">Flavobacterium alvei</name>
    <dbReference type="NCBI Taxonomy" id="2080416"/>
    <lineage>
        <taxon>Bacteria</taxon>
        <taxon>Pseudomonadati</taxon>
        <taxon>Bacteroidota</taxon>
        <taxon>Flavobacteriia</taxon>
        <taxon>Flavobacteriales</taxon>
        <taxon>Flavobacteriaceae</taxon>
        <taxon>Flavobacterium</taxon>
    </lineage>
</organism>
<dbReference type="Pfam" id="PF10988">
    <property type="entry name" value="DUF2807"/>
    <property type="match status" value="1"/>
</dbReference>
<dbReference type="InterPro" id="IPR021255">
    <property type="entry name" value="DUF2807"/>
</dbReference>
<feature type="domain" description="Putative auto-transporter adhesin head GIN" evidence="1">
    <location>
        <begin position="26"/>
        <end position="205"/>
    </location>
</feature>
<gene>
    <name evidence="2" type="ORF">C3L50_08745</name>
</gene>
<keyword evidence="3" id="KW-1185">Reference proteome</keyword>
<evidence type="ECO:0000313" key="3">
    <source>
        <dbReference type="Proteomes" id="UP000237310"/>
    </source>
</evidence>
<sequence>MKKIIVVIFVLVTQLNYSQTTIKLDDFDEIKVFDQLNVTLVPSTENKVEITGKNESSFETVNKNGVLKLRMKLAKILSGDGTKVTLYFKNIKSIDANEGSIVSCAAVFKQTTIDLSSQEAAKIEVDLDVDNASIKISSGGIVSLTGKAVTQKSIINSGGLFYAKDLVTSQTSVSVSAGGSADVNATTLVNAKVNAGGSISIYGKPKEIKQETFAGGTIIEK</sequence>
<comment type="caution">
    <text evidence="2">The sequence shown here is derived from an EMBL/GenBank/DDBJ whole genome shotgun (WGS) entry which is preliminary data.</text>
</comment>
<evidence type="ECO:0000259" key="1">
    <source>
        <dbReference type="Pfam" id="PF10988"/>
    </source>
</evidence>
<dbReference type="Gene3D" id="2.160.20.120">
    <property type="match status" value="1"/>
</dbReference>
<protein>
    <submittedName>
        <fullName evidence="2">DUF2807 domain-containing protein</fullName>
    </submittedName>
</protein>
<dbReference type="OrthoDB" id="704821at2"/>